<dbReference type="EMBL" id="DTKJ01000060">
    <property type="protein sequence ID" value="HGZ12382.1"/>
    <property type="molecule type" value="Genomic_DNA"/>
</dbReference>
<name>A0A7C5EP98_9BACT</name>
<protein>
    <recommendedName>
        <fullName evidence="3">AMIN domain-containing protein</fullName>
    </recommendedName>
</protein>
<evidence type="ECO:0000256" key="1">
    <source>
        <dbReference type="SAM" id="MobiDB-lite"/>
    </source>
</evidence>
<gene>
    <name evidence="2" type="ORF">ENW48_09195</name>
</gene>
<comment type="caution">
    <text evidence="2">The sequence shown here is derived from an EMBL/GenBank/DDBJ whole genome shotgun (WGS) entry which is preliminary data.</text>
</comment>
<proteinExistence type="predicted"/>
<dbReference type="Gene3D" id="2.60.40.3500">
    <property type="match status" value="1"/>
</dbReference>
<sequence>MAPKSFALTSGLEVRNLGLSRVGERTVLTVLLSRPVQPLVTPIKGREPQLVVEFPQARAGKLPSRLAGDEGLVKQVRVETSVSGVRLILDLVPEHPYLFSREVQSLRGGTAMVRVALRPDPQAASGQEGRTLGPAGPSSPWRPETSRVPESPTPDLSESSPGNGFNRPTPPVAASGTFAELEQLIPQGKNLWKHLRQEGWTVSAAQSHDQPGQRLSRSFSLTNSRFPELVIRIAHLPPNTPEAPPIGIVDLAMENLNGEAAAKYREMRKWDFSRIKGKYEDIGDFFDEALKPLRVDIRKQCQELAGRYSQTIANFLRQAAPNQPQLADQAARNIQKKVSPRFEGVQYTLSENPLILLNLVDFLYLRVYYVGS</sequence>
<feature type="region of interest" description="Disordered" evidence="1">
    <location>
        <begin position="120"/>
        <end position="173"/>
    </location>
</feature>
<feature type="compositionally biased region" description="Polar residues" evidence="1">
    <location>
        <begin position="154"/>
        <end position="163"/>
    </location>
</feature>
<dbReference type="AlphaFoldDB" id="A0A7C5EP98"/>
<reference evidence="2" key="1">
    <citation type="journal article" date="2020" name="mSystems">
        <title>Genome- and Community-Level Interaction Insights into Carbon Utilization and Element Cycling Functions of Hydrothermarchaeota in Hydrothermal Sediment.</title>
        <authorList>
            <person name="Zhou Z."/>
            <person name="Liu Y."/>
            <person name="Xu W."/>
            <person name="Pan J."/>
            <person name="Luo Z.H."/>
            <person name="Li M."/>
        </authorList>
    </citation>
    <scope>NUCLEOTIDE SEQUENCE [LARGE SCALE GENOMIC DNA]</scope>
    <source>
        <strain evidence="2">SpSt-853</strain>
    </source>
</reference>
<evidence type="ECO:0008006" key="3">
    <source>
        <dbReference type="Google" id="ProtNLM"/>
    </source>
</evidence>
<evidence type="ECO:0000313" key="2">
    <source>
        <dbReference type="EMBL" id="HGZ12382.1"/>
    </source>
</evidence>
<accession>A0A7C5EP98</accession>
<organism evidence="2">
    <name type="scientific">Desulfobacca acetoxidans</name>
    <dbReference type="NCBI Taxonomy" id="60893"/>
    <lineage>
        <taxon>Bacteria</taxon>
        <taxon>Pseudomonadati</taxon>
        <taxon>Thermodesulfobacteriota</taxon>
        <taxon>Desulfobaccia</taxon>
        <taxon>Desulfobaccales</taxon>
        <taxon>Desulfobaccaceae</taxon>
        <taxon>Desulfobacca</taxon>
    </lineage>
</organism>